<dbReference type="GO" id="GO:0045053">
    <property type="term" value="P:protein retention in Golgi apparatus"/>
    <property type="evidence" value="ECO:0007669"/>
    <property type="project" value="TreeGrafter"/>
</dbReference>
<evidence type="ECO:0000313" key="6">
    <source>
        <dbReference type="RefSeq" id="XP_026192590.1"/>
    </source>
</evidence>
<evidence type="ECO:0000313" key="5">
    <source>
        <dbReference type="Proteomes" id="UP000515125"/>
    </source>
</evidence>
<accession>A0A6P6RZQ7</accession>
<reference evidence="6" key="1">
    <citation type="submission" date="2025-08" db="UniProtKB">
        <authorList>
            <consortium name="RefSeq"/>
        </authorList>
    </citation>
    <scope>IDENTIFICATION</scope>
</reference>
<feature type="domain" description="Vacuolar protein sorting-associated protein 13 VPS13 adaptor binding" evidence="4">
    <location>
        <begin position="1087"/>
        <end position="1270"/>
    </location>
</feature>
<keyword evidence="3" id="KW-0812">Transmembrane</keyword>
<organism evidence="5 6">
    <name type="scientific">Cyclospora cayetanensis</name>
    <dbReference type="NCBI Taxonomy" id="88456"/>
    <lineage>
        <taxon>Eukaryota</taxon>
        <taxon>Sar</taxon>
        <taxon>Alveolata</taxon>
        <taxon>Apicomplexa</taxon>
        <taxon>Conoidasida</taxon>
        <taxon>Coccidia</taxon>
        <taxon>Eucoccidiorida</taxon>
        <taxon>Eimeriorina</taxon>
        <taxon>Eimeriidae</taxon>
        <taxon>Cyclospora</taxon>
    </lineage>
</organism>
<gene>
    <name evidence="6" type="primary">LOC34619412</name>
</gene>
<proteinExistence type="inferred from homology"/>
<evidence type="ECO:0000256" key="1">
    <source>
        <dbReference type="ARBA" id="ARBA00006545"/>
    </source>
</evidence>
<keyword evidence="3" id="KW-0472">Membrane</keyword>
<protein>
    <submittedName>
        <fullName evidence="6">Uncharacterized protein LOC34619412</fullName>
    </submittedName>
</protein>
<sequence>MEGAVQWSDLQTSLLRAEAATLWKEPPRHCNSTLKRSKVPVRNLSSSHFFTWDGNRKQIRQLPSSGARGNFTKIIKRPSDRGRYLDHLTEMLGEYGTELYAELECSWLNVTAAPFLVDAILDTLSLAETAQKALQEQINLLLVSLSWWISGCSNHSGKPADCTLATLQSSPGDPPAKLSQPQEHQTVCCNKGRGSFRVMCLTKPFSPSVEKGNDVAVFPCCALTDVVDGSCSELNTKHVILDATFEESPPFATEPARATGDYLTDQFKEAPCSEDQYLPLLVNLTGLPLAVHVEPPTQIVTDSGRPTFRSLQANHLVVDDFFVRRRRALTRRCRIAHTQAVPGAVHEKRCCHEKTVLESSTYATGRSTFDGDSSPTKQQYLVWPMWMQGQAYKVAVRLQIVGVDFEICDLQLDRSQVSVKELPLDIPSPVHDTRGRHACRKVRCESLYSARILVKTVFVPSSRTFNTYLSSVISIHNNLSVPVLVFPHPALALLDQSDKGILVENIRCSAYEGESPKVTAERCACHANYSNRSARARIVINHGSAAAPEWSCANHLGGSNQVEPHGGIGHIPLSWILPKAVVAHRLQVLGMKKGGEPLRTTWKEHGLEPDQPPPSPTANRLGQAVLSFHSHTVMTGLSSLWKGPQQDTQKENGSTVTTMPSKIVKNCGNFSGANNSGIAVLVEGRPPTASDLSYLNEWLDDTSIEPLYFIPSSCISTQNEVEVYNTHGHCNSRRSHKMSKLARYIAPQVSNIGRAPSSDTPDENKQDMPQECPTFRVSENSSTDEETQAYQTIYALAQSLGSKPLLQKATLQQVALGRSHSVLSYECQPQIVEFLLGEGGAGADGKAATRRLPKAINHLDQDASSISSSGGSSFYAAFAVTVYGQSRDLLSEADPLFFEVCLSAPINVGNRLFEPLGLFLVSSTSSPLPQQKESSPQTLASHSQRNAIPHALINAGQDIDILKVTSGFVFEFVTTAGGKKHQHLYRSEPLVIDYHVPAPTNAINRVITFKRTSIIDEVGNTIQQHSAEYRRLSMYQPNELCVYAEIAGWCKKNLDSTSITDFDQNGFLGSASKLTNIKTHMWGTCVRAIRIFAPYWLVNRQPEPLVVSYCDYPMQYLASCDWRLLGVPLHGHTSVALGVAPSGEFRQCCGPRKDERDSVHLGDMGASGSRDHSSLRLCSAFRIDIVGRTTAVSVPVQSPASLGANGINRTYYHFGVTVALAPPPFSRSKIVSIYTRFVLKNILPYDLWVKECSGNSPPLSLAAGSQCAFHPQTVVPGEALIYIATVDPAIVDSLSKSTENRRGVTRKPGALCLDGGRKGQSIQQSIWSSQVSISRRASFQIRLNTLIMPTRKSHARFGFRMGATTICKDVRALFQAHKNIQISIRSLDGASFVVLFSLPVKSEYLLLNNTDYLIAFAQGGLRHKRVWELLGRRKQMEYAWSDPQRERKYLRFSVLDCNQQVTKSYNIARIRVHRPLILPISKEKIYFATDVCGTSRRVIATMDAPPRQRQTTSTTDSRRRAVRDFLVSHNLWQSNGSSRAKRNGREFSRAELSFHATTKRKKIEHMEATQLAGTSHLIGLYPEGLIPQPRLLQRETKEAPRSSCWSGRFAPSREEPLRCMRADCLCTPEQAEPEKVFYLSKASDNQEGNYAARQSRMATLIGTRQKSFRKHVKSRSRRSSTATAWNSFRRNKGLSPRLPGAQSPQESNQAVKFTGKRFLLGMGMHIRISIQGFGLSLVDSTPQELVFVGCSGIRAEVLRLRASQIQEFRFSIRAFQVDNGVAEAEHQTILRQITPEECLDHYGSGKAGLFERGPLSAGSCEGVLRANAKPKQDWGAFEGCKGGERFPFLRFQFGGSLRNGVAILEYVDAELAPIALHVEADTAYVLVRFFMRLLQNRSIFFRSLRHRNVQLVREAAANRPDTAGYERLRAFPEATIPLAATLRPLYIHTLSIRPMLLILSARSQRLRKRDTGTVHNGLMTFRQFEFLGYPMTDITNFPLKSRLFVQQCVFTTAEQLVDDLCSSYVQQCIRQLHKLLASIDVIGNPLRLITGLSSSLRAVTGNQLRTTANGAIPIRLRHERCTYHVQSWCFLSNNVYSGPSLSDTSRSSFLKCLYRLTVNFASAVFASISSIGAGLLRLFELFRLTDIRGILSLWPEPIRIQPSRIERPETLCEGLYTGILGAVQIVGGSVVAVGSIPLRRKRASGCTGFCIGVLQGIAYLVAGPAVGLVLFCVAVAAGASSTLRRKSMIKKTRPLRVFQPHLAVLPYALHTARAMNLLEASTKRVLARAVLQPAVVAFPISPVCLSTDLKHYFVTDDRRNHSADYLLVTNDLMICLRAGSAQWVCRREDIERCVVVLPAFLESAFRAQQAMLLRQRHWRSTGRAHAESSNLLREKEQPAYDQCGIYTVHITVANKLHLEEKVLRDFSASYKAYVSHATEKRNAVQALKKNLKLPSGTAQHSVIIQLPDASTNNSPYTRLPMHSGDITLPGQEVRMFVASNVPGGRTTKAGRCEAENTLPQSDASSIITANPDIQPNCIFPFMRLLFSLGNVCKEANLDCKHCAVVPSNACIIKRDELKKSKFACHLYSNPFWDFQEDSARSSFSRFPEVLGA</sequence>
<dbReference type="RefSeq" id="XP_026192590.1">
    <property type="nucleotide sequence ID" value="XM_026336805.1"/>
</dbReference>
<dbReference type="PANTHER" id="PTHR16166">
    <property type="entry name" value="VACUOLAR PROTEIN SORTING-ASSOCIATED PROTEIN VPS13"/>
    <property type="match status" value="1"/>
</dbReference>
<dbReference type="InterPro" id="IPR009543">
    <property type="entry name" value="VPS13_VAB"/>
</dbReference>
<feature type="region of interest" description="Disordered" evidence="2">
    <location>
        <begin position="751"/>
        <end position="783"/>
    </location>
</feature>
<dbReference type="PANTHER" id="PTHR16166:SF93">
    <property type="entry name" value="INTERMEMBRANE LIPID TRANSFER PROTEIN VPS13"/>
    <property type="match status" value="1"/>
</dbReference>
<feature type="region of interest" description="Disordered" evidence="2">
    <location>
        <begin position="1671"/>
        <end position="1708"/>
    </location>
</feature>
<evidence type="ECO:0000256" key="2">
    <source>
        <dbReference type="SAM" id="MobiDB-lite"/>
    </source>
</evidence>
<keyword evidence="5" id="KW-1185">Reference proteome</keyword>
<feature type="transmembrane region" description="Helical" evidence="3">
    <location>
        <begin position="2216"/>
        <end position="2243"/>
    </location>
</feature>
<dbReference type="OrthoDB" id="428159at2759"/>
<evidence type="ECO:0000259" key="4">
    <source>
        <dbReference type="Pfam" id="PF25036"/>
    </source>
</evidence>
<dbReference type="InterPro" id="IPR026847">
    <property type="entry name" value="VPS13"/>
</dbReference>
<dbReference type="Pfam" id="PF25036">
    <property type="entry name" value="VPS13_VAB"/>
    <property type="match status" value="1"/>
</dbReference>
<comment type="similarity">
    <text evidence="1">Belongs to the VPS13 family.</text>
</comment>
<feature type="transmembrane region" description="Helical" evidence="3">
    <location>
        <begin position="2174"/>
        <end position="2196"/>
    </location>
</feature>
<evidence type="ECO:0000256" key="3">
    <source>
        <dbReference type="SAM" id="Phobius"/>
    </source>
</evidence>
<dbReference type="Proteomes" id="UP000515125">
    <property type="component" value="Unplaced"/>
</dbReference>
<keyword evidence="3" id="KW-1133">Transmembrane helix</keyword>
<name>A0A6P6RZQ7_9EIME</name>
<dbReference type="GeneID" id="34619412"/>
<dbReference type="GO" id="GO:0006623">
    <property type="term" value="P:protein targeting to vacuole"/>
    <property type="evidence" value="ECO:0007669"/>
    <property type="project" value="TreeGrafter"/>
</dbReference>